<organism evidence="4">
    <name type="scientific">freshwater metagenome</name>
    <dbReference type="NCBI Taxonomy" id="449393"/>
    <lineage>
        <taxon>unclassified sequences</taxon>
        <taxon>metagenomes</taxon>
        <taxon>ecological metagenomes</taxon>
    </lineage>
</organism>
<dbReference type="EMBL" id="CAFBLE010000001">
    <property type="protein sequence ID" value="CAB4856133.1"/>
    <property type="molecule type" value="Genomic_DNA"/>
</dbReference>
<evidence type="ECO:0000313" key="2">
    <source>
        <dbReference type="EMBL" id="CAB4738752.1"/>
    </source>
</evidence>
<sequence>MIISSASLDVTVTPEKGCDILAIVHKESGIDLLFKSPWELPVPHAESADWLARYPGGWQILISSNTIEGSELYGESSLAAWEIRDFSETFLVATLNLKSAPLSLTRRIEVIDGHILISESVENLSTIPQEISWLIHPAFGSPLLEAGSRIKTGATTLILEPGRTPYSTEQAVTVIKDMKSNVAAIDLSRIPDTPREFFATLGDFDESYAVLINDRLDIGVALSWDSEIFPYAWFWQDLNAVQESPWFGQAYVTAIEPATHKTQSGENQNIPGQSRLTTTITFSLFNNVQNEEIVKETLLEAKLLQDQLSGIKG</sequence>
<evidence type="ECO:0000313" key="4">
    <source>
        <dbReference type="EMBL" id="CAB4917544.1"/>
    </source>
</evidence>
<dbReference type="InterPro" id="IPR027839">
    <property type="entry name" value="DUF4432"/>
</dbReference>
<dbReference type="EMBL" id="CAFBQL010000003">
    <property type="protein sequence ID" value="CAB5056733.1"/>
    <property type="molecule type" value="Genomic_DNA"/>
</dbReference>
<dbReference type="InterPro" id="IPR014718">
    <property type="entry name" value="GH-type_carb-bd"/>
</dbReference>
<evidence type="ECO:0000313" key="5">
    <source>
        <dbReference type="EMBL" id="CAB5056733.1"/>
    </source>
</evidence>
<dbReference type="Gene3D" id="2.70.98.10">
    <property type="match status" value="1"/>
</dbReference>
<evidence type="ECO:0000313" key="1">
    <source>
        <dbReference type="EMBL" id="CAB4659008.1"/>
    </source>
</evidence>
<dbReference type="Pfam" id="PF14486">
    <property type="entry name" value="DUF4432"/>
    <property type="match status" value="1"/>
</dbReference>
<name>A0A6J7HD27_9ZZZZ</name>
<reference evidence="4" key="1">
    <citation type="submission" date="2020-05" db="EMBL/GenBank/DDBJ databases">
        <authorList>
            <person name="Chiriac C."/>
            <person name="Salcher M."/>
            <person name="Ghai R."/>
            <person name="Kavagutti S V."/>
        </authorList>
    </citation>
    <scope>NUCLEOTIDE SEQUENCE</scope>
</reference>
<protein>
    <submittedName>
        <fullName evidence="4">Unannotated protein</fullName>
    </submittedName>
</protein>
<gene>
    <name evidence="1" type="ORF">UFOPK2289_00362</name>
    <name evidence="2" type="ORF">UFOPK2822_00015</name>
    <name evidence="3" type="ORF">UFOPK3346_00158</name>
    <name evidence="4" type="ORF">UFOPK3670_00446</name>
    <name evidence="5" type="ORF">UFOPK4308_00658</name>
</gene>
<evidence type="ECO:0000313" key="3">
    <source>
        <dbReference type="EMBL" id="CAB4856133.1"/>
    </source>
</evidence>
<dbReference type="EMBL" id="CAEZZC010000001">
    <property type="protein sequence ID" value="CAB4738752.1"/>
    <property type="molecule type" value="Genomic_DNA"/>
</dbReference>
<accession>A0A6J7HD27</accession>
<dbReference type="EMBL" id="CAFBMV010000003">
    <property type="protein sequence ID" value="CAB4917544.1"/>
    <property type="molecule type" value="Genomic_DNA"/>
</dbReference>
<dbReference type="AlphaFoldDB" id="A0A6J7HD27"/>
<proteinExistence type="predicted"/>
<dbReference type="GO" id="GO:0030246">
    <property type="term" value="F:carbohydrate binding"/>
    <property type="evidence" value="ECO:0007669"/>
    <property type="project" value="InterPro"/>
</dbReference>
<dbReference type="EMBL" id="CAEZWT010000006">
    <property type="protein sequence ID" value="CAB4659008.1"/>
    <property type="molecule type" value="Genomic_DNA"/>
</dbReference>